<sequence length="349" mass="38928">MARKNRGVHKAGTDRRLFLARVEAAQEVWGGNPTSKTGFQWVLNLFPSRGRFQAALGSGAFLQPRAEMRSLLGGPGAPARLLQLLLLLLLLLPASLGLADPGWPLRAATGSAQPLLKKFGGGGGGEQLPPSAMEIPPSHYQANRAAGVVLHYATYQRGSPHSLFEMERVHQASLEDIPDTGHKYHLKFEVKESIQNGSSLNCTADILYHHGDTPVAPEIHYTMEGEFETHSKEADNLFYNRIQHLSEPLETKNIPDNDGNMPAEMKPIFNLAKVASGYIIWQNSTENTWYNMIQIQNVKQVKRNDDYLEFSYEVLLHDIASQEIIPWHMEVLWHPQHGVKVAQNSCQSK</sequence>
<evidence type="ECO:0000256" key="1">
    <source>
        <dbReference type="ARBA" id="ARBA00010083"/>
    </source>
</evidence>
<dbReference type="PANTHER" id="PTHR28591">
    <property type="entry name" value="LATEXIN"/>
    <property type="match status" value="1"/>
</dbReference>
<dbReference type="PROSITE" id="PS52033">
    <property type="entry name" value="CYSTATIN_LXN"/>
    <property type="match status" value="2"/>
</dbReference>
<evidence type="ECO:0000256" key="3">
    <source>
        <dbReference type="ARBA" id="ARBA00022737"/>
    </source>
</evidence>
<comment type="similarity">
    <text evidence="1 4">Belongs to the protease inhibitor I47 (latexin) family.</text>
</comment>
<dbReference type="PANTHER" id="PTHR28591:SF1">
    <property type="entry name" value="LATEXIN"/>
    <property type="match status" value="1"/>
</dbReference>
<keyword evidence="2 4" id="KW-0646">Protease inhibitor</keyword>
<protein>
    <submittedName>
        <fullName evidence="6">Latexin</fullName>
    </submittedName>
</protein>
<evidence type="ECO:0000256" key="4">
    <source>
        <dbReference type="PROSITE-ProRule" id="PRU01377"/>
    </source>
</evidence>
<feature type="domain" description="Cystatin LXN-type" evidence="5">
    <location>
        <begin position="131"/>
        <end position="232"/>
    </location>
</feature>
<dbReference type="Gene3D" id="3.10.450.10">
    <property type="match status" value="2"/>
</dbReference>
<reference evidence="6" key="2">
    <citation type="submission" date="2025-09" db="UniProtKB">
        <authorList>
            <consortium name="Ensembl"/>
        </authorList>
    </citation>
    <scope>IDENTIFICATION</scope>
</reference>
<evidence type="ECO:0000313" key="6">
    <source>
        <dbReference type="Ensembl" id="ENSPTXP00000019586.1"/>
    </source>
</evidence>
<dbReference type="FunFam" id="3.10.450.10:FF:000007">
    <property type="entry name" value="latexin"/>
    <property type="match status" value="1"/>
</dbReference>
<dbReference type="Proteomes" id="UP000472273">
    <property type="component" value="Unplaced"/>
</dbReference>
<evidence type="ECO:0000259" key="5">
    <source>
        <dbReference type="PROSITE" id="PS52033"/>
    </source>
</evidence>
<evidence type="ECO:0000313" key="7">
    <source>
        <dbReference type="Proteomes" id="UP000472273"/>
    </source>
</evidence>
<evidence type="ECO:0000256" key="2">
    <source>
        <dbReference type="ARBA" id="ARBA00022690"/>
    </source>
</evidence>
<dbReference type="InterPro" id="IPR049897">
    <property type="entry name" value="CYSTATIN_LXN"/>
</dbReference>
<dbReference type="InterPro" id="IPR046350">
    <property type="entry name" value="Cystatin_sf"/>
</dbReference>
<dbReference type="InterPro" id="IPR009684">
    <property type="entry name" value="Latexin"/>
</dbReference>
<keyword evidence="7" id="KW-1185">Reference proteome</keyword>
<dbReference type="AlphaFoldDB" id="A0A670ZE65"/>
<dbReference type="GeneTree" id="ENSGT00530000063813"/>
<name>A0A670ZE65_PSETE</name>
<dbReference type="Ensembl" id="ENSPTXT00000020182.1">
    <property type="protein sequence ID" value="ENSPTXP00000019586.1"/>
    <property type="gene ID" value="ENSPTXG00000013535.1"/>
</dbReference>
<gene>
    <name evidence="6" type="primary">LXN</name>
</gene>
<dbReference type="GO" id="GO:0005615">
    <property type="term" value="C:extracellular space"/>
    <property type="evidence" value="ECO:0007669"/>
    <property type="project" value="TreeGrafter"/>
</dbReference>
<feature type="domain" description="Cystatin LXN-type" evidence="5">
    <location>
        <begin position="250"/>
        <end position="349"/>
    </location>
</feature>
<organism evidence="6 7">
    <name type="scientific">Pseudonaja textilis</name>
    <name type="common">Eastern brown snake</name>
    <dbReference type="NCBI Taxonomy" id="8673"/>
    <lineage>
        <taxon>Eukaryota</taxon>
        <taxon>Metazoa</taxon>
        <taxon>Chordata</taxon>
        <taxon>Craniata</taxon>
        <taxon>Vertebrata</taxon>
        <taxon>Euteleostomi</taxon>
        <taxon>Lepidosauria</taxon>
        <taxon>Squamata</taxon>
        <taxon>Bifurcata</taxon>
        <taxon>Unidentata</taxon>
        <taxon>Episquamata</taxon>
        <taxon>Toxicofera</taxon>
        <taxon>Serpentes</taxon>
        <taxon>Colubroidea</taxon>
        <taxon>Elapidae</taxon>
        <taxon>Hydrophiinae</taxon>
        <taxon>Pseudonaja</taxon>
    </lineage>
</organism>
<dbReference type="SUPFAM" id="SSF54403">
    <property type="entry name" value="Cystatin/monellin"/>
    <property type="match status" value="2"/>
</dbReference>
<keyword evidence="3" id="KW-0677">Repeat</keyword>
<accession>A0A670ZE65</accession>
<proteinExistence type="inferred from homology"/>
<reference evidence="6" key="1">
    <citation type="submission" date="2025-08" db="UniProtKB">
        <authorList>
            <consortium name="Ensembl"/>
        </authorList>
    </citation>
    <scope>IDENTIFICATION</scope>
</reference>
<dbReference type="GO" id="GO:0008191">
    <property type="term" value="F:metalloendopeptidase inhibitor activity"/>
    <property type="evidence" value="ECO:0007669"/>
    <property type="project" value="UniProtKB-UniRule"/>
</dbReference>
<dbReference type="Pfam" id="PF06907">
    <property type="entry name" value="LXN"/>
    <property type="match status" value="1"/>
</dbReference>